<dbReference type="Proteomes" id="UP000812287">
    <property type="component" value="Unassembled WGS sequence"/>
</dbReference>
<evidence type="ECO:0000256" key="1">
    <source>
        <dbReference type="SAM" id="MobiDB-lite"/>
    </source>
</evidence>
<proteinExistence type="predicted"/>
<accession>A0A9P7VV66</accession>
<dbReference type="GO" id="GO:0006436">
    <property type="term" value="P:tryptophanyl-tRNA aminoacylation"/>
    <property type="evidence" value="ECO:0007669"/>
    <property type="project" value="TreeGrafter"/>
</dbReference>
<gene>
    <name evidence="2" type="ORF">BT62DRAFT_1074618</name>
</gene>
<name>A0A9P7VV66_9AGAR</name>
<dbReference type="Gene3D" id="1.10.240.10">
    <property type="entry name" value="Tyrosyl-Transfer RNA Synthetase"/>
    <property type="match status" value="2"/>
</dbReference>
<dbReference type="PANTHER" id="PTHR10055">
    <property type="entry name" value="TRYPTOPHANYL-TRNA SYNTHETASE"/>
    <property type="match status" value="1"/>
</dbReference>
<comment type="caution">
    <text evidence="2">The sequence shown here is derived from an EMBL/GenBank/DDBJ whole genome shotgun (WGS) entry which is preliminary data.</text>
</comment>
<evidence type="ECO:0000313" key="2">
    <source>
        <dbReference type="EMBL" id="KAG7448111.1"/>
    </source>
</evidence>
<dbReference type="GeneID" id="66101330"/>
<dbReference type="GO" id="GO:0004830">
    <property type="term" value="F:tryptophan-tRNA ligase activity"/>
    <property type="evidence" value="ECO:0007669"/>
    <property type="project" value="TreeGrafter"/>
</dbReference>
<keyword evidence="3" id="KW-1185">Reference proteome</keyword>
<dbReference type="GO" id="GO:0005737">
    <property type="term" value="C:cytoplasm"/>
    <property type="evidence" value="ECO:0007669"/>
    <property type="project" value="TreeGrafter"/>
</dbReference>
<sequence length="136" mass="14595">MTLRSKNCSALQGAQTKRSASDPNSSSYVGDKLVQIENKINKHGVSGGGRGTSPLPISDGLLEDDDELAKIGGHLFGRLDRLRDTSYRTTGTFALLQKFVGEFQEKRAKVTDETVSAFMDASSEIAATTGKVQTVN</sequence>
<reference evidence="2" key="1">
    <citation type="submission" date="2020-11" db="EMBL/GenBank/DDBJ databases">
        <title>Adaptations for nitrogen fixation in a non-lichenized fungal sporocarp promotes dispersal by wood-feeding termites.</title>
        <authorList>
            <consortium name="DOE Joint Genome Institute"/>
            <person name="Koch R.A."/>
            <person name="Yoon G."/>
            <person name="Arayal U."/>
            <person name="Lail K."/>
            <person name="Amirebrahimi M."/>
            <person name="Labutti K."/>
            <person name="Lipzen A."/>
            <person name="Riley R."/>
            <person name="Barry K."/>
            <person name="Henrissat B."/>
            <person name="Grigoriev I.V."/>
            <person name="Herr J.R."/>
            <person name="Aime M.C."/>
        </authorList>
    </citation>
    <scope>NUCLEOTIDE SEQUENCE</scope>
    <source>
        <strain evidence="2">MCA 3950</strain>
    </source>
</reference>
<feature type="region of interest" description="Disordered" evidence="1">
    <location>
        <begin position="1"/>
        <end position="28"/>
    </location>
</feature>
<dbReference type="AlphaFoldDB" id="A0A9P7VV66"/>
<dbReference type="OrthoDB" id="10261385at2759"/>
<dbReference type="RefSeq" id="XP_043041611.1">
    <property type="nucleotide sequence ID" value="XM_043179036.1"/>
</dbReference>
<dbReference type="EMBL" id="MU250530">
    <property type="protein sequence ID" value="KAG7448111.1"/>
    <property type="molecule type" value="Genomic_DNA"/>
</dbReference>
<protein>
    <submittedName>
        <fullName evidence="2">Uncharacterized protein</fullName>
    </submittedName>
</protein>
<dbReference type="PANTHER" id="PTHR10055:SF1">
    <property type="entry name" value="TRYPTOPHAN--TRNA LIGASE, CYTOPLASMIC"/>
    <property type="match status" value="1"/>
</dbReference>
<organism evidence="2 3">
    <name type="scientific">Guyanagaster necrorhizus</name>
    <dbReference type="NCBI Taxonomy" id="856835"/>
    <lineage>
        <taxon>Eukaryota</taxon>
        <taxon>Fungi</taxon>
        <taxon>Dikarya</taxon>
        <taxon>Basidiomycota</taxon>
        <taxon>Agaricomycotina</taxon>
        <taxon>Agaricomycetes</taxon>
        <taxon>Agaricomycetidae</taxon>
        <taxon>Agaricales</taxon>
        <taxon>Marasmiineae</taxon>
        <taxon>Physalacriaceae</taxon>
        <taxon>Guyanagaster</taxon>
    </lineage>
</organism>
<evidence type="ECO:0000313" key="3">
    <source>
        <dbReference type="Proteomes" id="UP000812287"/>
    </source>
</evidence>